<dbReference type="Proteomes" id="UP001266305">
    <property type="component" value="Unassembled WGS sequence"/>
</dbReference>
<evidence type="ECO:0000313" key="2">
    <source>
        <dbReference type="EMBL" id="KAK2087598.1"/>
    </source>
</evidence>
<dbReference type="EMBL" id="JASSZA010000019">
    <property type="protein sequence ID" value="KAK2087598.1"/>
    <property type="molecule type" value="Genomic_DNA"/>
</dbReference>
<evidence type="ECO:0000256" key="1">
    <source>
        <dbReference type="SAM" id="MobiDB-lite"/>
    </source>
</evidence>
<reference evidence="2 3" key="1">
    <citation type="submission" date="2023-05" db="EMBL/GenBank/DDBJ databases">
        <title>B98-5 Cell Line De Novo Hybrid Assembly: An Optical Mapping Approach.</title>
        <authorList>
            <person name="Kananen K."/>
            <person name="Auerbach J.A."/>
            <person name="Kautto E."/>
            <person name="Blachly J.S."/>
        </authorList>
    </citation>
    <scope>NUCLEOTIDE SEQUENCE [LARGE SCALE GENOMIC DNA]</scope>
    <source>
        <strain evidence="2">B95-8</strain>
        <tissue evidence="2">Cell line</tissue>
    </source>
</reference>
<gene>
    <name evidence="2" type="ORF">P7K49_033505</name>
</gene>
<proteinExistence type="predicted"/>
<protein>
    <submittedName>
        <fullName evidence="2">Uncharacterized protein</fullName>
    </submittedName>
</protein>
<evidence type="ECO:0000313" key="3">
    <source>
        <dbReference type="Proteomes" id="UP001266305"/>
    </source>
</evidence>
<keyword evidence="3" id="KW-1185">Reference proteome</keyword>
<organism evidence="2 3">
    <name type="scientific">Saguinus oedipus</name>
    <name type="common">Cotton-top tamarin</name>
    <name type="synonym">Oedipomidas oedipus</name>
    <dbReference type="NCBI Taxonomy" id="9490"/>
    <lineage>
        <taxon>Eukaryota</taxon>
        <taxon>Metazoa</taxon>
        <taxon>Chordata</taxon>
        <taxon>Craniata</taxon>
        <taxon>Vertebrata</taxon>
        <taxon>Euteleostomi</taxon>
        <taxon>Mammalia</taxon>
        <taxon>Eutheria</taxon>
        <taxon>Euarchontoglires</taxon>
        <taxon>Primates</taxon>
        <taxon>Haplorrhini</taxon>
        <taxon>Platyrrhini</taxon>
        <taxon>Cebidae</taxon>
        <taxon>Callitrichinae</taxon>
        <taxon>Saguinus</taxon>
    </lineage>
</organism>
<name>A0ABQ9TS34_SAGOE</name>
<feature type="compositionally biased region" description="Pro residues" evidence="1">
    <location>
        <begin position="125"/>
        <end position="139"/>
    </location>
</feature>
<feature type="region of interest" description="Disordered" evidence="1">
    <location>
        <begin position="270"/>
        <end position="293"/>
    </location>
</feature>
<feature type="region of interest" description="Disordered" evidence="1">
    <location>
        <begin position="103"/>
        <end position="140"/>
    </location>
</feature>
<sequence length="320" mass="33621">MGLEMPSVLGAHGGTGLLSATLCWAAHYPQAREPLLLRVEESRGLERDPRSEQGRLVQSRVGGLARALGAQASAQWTSVTFVLTTIFASLSCPLLQPPPSGPFTSSLGGAGFSDDPFKSKQDTPALPPKKPAPPRPKPPSGQYAFFSRSCRLPVQDGGGPGSPCSPAQSSSTCRRTLHGEQDGALVQPPGLCERRVCVVCTSCLLALALSCGPLGFWLCIGVHKALALELPLWPGAPCVASAQACHCHPDILAMLQEPLVAGSPVATLVSSPPSFSPHQRHLPSRGGKTEQQRDSLQAFCRRAPVPYTEAVALRGPSMSS</sequence>
<comment type="caution">
    <text evidence="2">The sequence shown here is derived from an EMBL/GenBank/DDBJ whole genome shotgun (WGS) entry which is preliminary data.</text>
</comment>
<accession>A0ABQ9TS34</accession>